<protein>
    <recommendedName>
        <fullName evidence="3">ABC-type transport system involved in resistance to organic solvents, auxiliary component</fullName>
    </recommendedName>
</protein>
<feature type="signal peptide" evidence="1">
    <location>
        <begin position="1"/>
        <end position="29"/>
    </location>
</feature>
<dbReference type="InterPro" id="IPR042245">
    <property type="entry name" value="Tgt2/MlaC_sf"/>
</dbReference>
<proteinExistence type="predicted"/>
<dbReference type="Gene3D" id="3.10.450.710">
    <property type="entry name" value="Tgt2/MlaC"/>
    <property type="match status" value="1"/>
</dbReference>
<evidence type="ECO:0008006" key="3">
    <source>
        <dbReference type="Google" id="ProtNLM"/>
    </source>
</evidence>
<reference evidence="2" key="1">
    <citation type="journal article" date="2011" name="Environ. Microbiol.">
        <title>Time-series analyses of Monterey Bay coastal microbial picoplankton using a 'genome proxy' microarray.</title>
        <authorList>
            <person name="Rich V.I."/>
            <person name="Pham V.D."/>
            <person name="Eppley J."/>
            <person name="Shi Y."/>
            <person name="DeLong E.F."/>
        </authorList>
    </citation>
    <scope>NUCLEOTIDE SEQUENCE</scope>
</reference>
<dbReference type="Pfam" id="PF05494">
    <property type="entry name" value="MlaC"/>
    <property type="match status" value="1"/>
</dbReference>
<dbReference type="AlphaFoldDB" id="E0Y174"/>
<name>E0Y174_9PROT</name>
<keyword evidence="1" id="KW-0732">Signal</keyword>
<accession>E0Y174</accession>
<feature type="chain" id="PRO_5003143271" description="ABC-type transport system involved in resistance to organic solvents, auxiliary component" evidence="1">
    <location>
        <begin position="30"/>
        <end position="201"/>
    </location>
</feature>
<dbReference type="InterPro" id="IPR008869">
    <property type="entry name" value="MlaC/ttg2D"/>
</dbReference>
<dbReference type="EMBL" id="GU474941">
    <property type="protein sequence ID" value="ADI20415.1"/>
    <property type="molecule type" value="Genomic_DNA"/>
</dbReference>
<sequence length="201" mass="22404">MKMNKNITRRYVLGALVATISFFPSSVLAFSKSDAEGLIKNLTVDVLSAVNEQKSKELMFSKFEMIFSEYADVPLIARKALGPKWREASKTQRTAYVSAFRGYMARYYGKRFEDFLGAKIIVLNSRKTSGGFLVSSDIVLTDGSSYQAQWHVINARGKFLMYNLFLEGVSVLSDVRVQIGSMLDKRGGSIDKLTAHLNTAA</sequence>
<organism evidence="2">
    <name type="scientific">uncultured alpha proteobacterium EB080_L43F08</name>
    <dbReference type="NCBI Taxonomy" id="710797"/>
    <lineage>
        <taxon>Bacteria</taxon>
        <taxon>Pseudomonadati</taxon>
        <taxon>Pseudomonadota</taxon>
        <taxon>Alphaproteobacteria</taxon>
        <taxon>environmental samples</taxon>
    </lineage>
</organism>
<evidence type="ECO:0000256" key="1">
    <source>
        <dbReference type="SAM" id="SignalP"/>
    </source>
</evidence>
<dbReference type="PANTHER" id="PTHR36573:SF1">
    <property type="entry name" value="INTERMEMBRANE PHOSPHOLIPID TRANSPORT SYSTEM BINDING PROTEIN MLAC"/>
    <property type="match status" value="1"/>
</dbReference>
<evidence type="ECO:0000313" key="2">
    <source>
        <dbReference type="EMBL" id="ADI20415.1"/>
    </source>
</evidence>
<dbReference type="PANTHER" id="PTHR36573">
    <property type="entry name" value="INTERMEMBRANE PHOSPHOLIPID TRANSPORT SYSTEM BINDING PROTEIN MLAC"/>
    <property type="match status" value="1"/>
</dbReference>